<dbReference type="OrthoDB" id="9801077at2"/>
<keyword evidence="2" id="KW-1185">Reference proteome</keyword>
<dbReference type="SUPFAM" id="SSF51445">
    <property type="entry name" value="(Trans)glycosidases"/>
    <property type="match status" value="1"/>
</dbReference>
<dbReference type="STRING" id="1702221.AALO17_15890"/>
<dbReference type="AlphaFoldDB" id="A0A140DVP6"/>
<proteinExistence type="predicted"/>
<dbReference type="RefSeq" id="WP_067557506.1">
    <property type="nucleotide sequence ID" value="NZ_CAMTBT010000011.1"/>
</dbReference>
<dbReference type="Proteomes" id="UP000069771">
    <property type="component" value="Chromosome"/>
</dbReference>
<dbReference type="InterPro" id="IPR017853">
    <property type="entry name" value="GH"/>
</dbReference>
<dbReference type="KEGG" id="fro:AALO17_15890"/>
<evidence type="ECO:0000313" key="1">
    <source>
        <dbReference type="EMBL" id="AMK54723.1"/>
    </source>
</evidence>
<organism evidence="1 2">
    <name type="scientific">Faecalibaculum rodentium</name>
    <dbReference type="NCBI Taxonomy" id="1702221"/>
    <lineage>
        <taxon>Bacteria</taxon>
        <taxon>Bacillati</taxon>
        <taxon>Bacillota</taxon>
        <taxon>Erysipelotrichia</taxon>
        <taxon>Erysipelotrichales</taxon>
        <taxon>Erysipelotrichaceae</taxon>
        <taxon>Faecalibaculum</taxon>
    </lineage>
</organism>
<name>A0A140DVP6_9FIRM</name>
<dbReference type="GeneID" id="78478270"/>
<sequence>MRNSTQLENTDWQRTEEGWQTEFACPVVYLGDLSWIACDCSEPTEFFLNGEYLCSRDRGAGHISLSEHLRPGRNCLETRGGSGHPDISLLVTPRSHFRVHEEDRPSLGCSCSWVPGSGILKVQAQLADILPGDTLRLILRDPEGEILDQVEVNADRLDPVDLVTTRNVLWEGTTQPDRLELVAQLRRRGMVKDEIRLFTGLRTYSLDSRRNFLLNGHPYPLKGKVLEEPESLEDILAQGYNAVWDRSGQPAARLLEEADRLGLVVFSTIGDHDRQLSAAQGHVSLCFWVQEEGGLPSRDVTRLSLEAAELNLCGQEFTIGH</sequence>
<reference evidence="1 2" key="1">
    <citation type="journal article" date="2016" name="Gut Pathog.">
        <title>Whole genome sequencing of "Faecalibaculum rodentium" ALO17, isolated from C57BL/6J laboratory mouse feces.</title>
        <authorList>
            <person name="Lim S."/>
            <person name="Chang D.H."/>
            <person name="Ahn S."/>
            <person name="Kim B.C."/>
        </authorList>
    </citation>
    <scope>NUCLEOTIDE SEQUENCE [LARGE SCALE GENOMIC DNA]</scope>
    <source>
        <strain evidence="1 2">Alo17</strain>
    </source>
</reference>
<gene>
    <name evidence="1" type="ORF">AALO17_15890</name>
</gene>
<dbReference type="EMBL" id="CP011391">
    <property type="protein sequence ID" value="AMK54723.1"/>
    <property type="molecule type" value="Genomic_DNA"/>
</dbReference>
<accession>A0A140DVP6</accession>
<protein>
    <submittedName>
        <fullName evidence="1">Uncharacterized protein</fullName>
    </submittedName>
</protein>
<evidence type="ECO:0000313" key="2">
    <source>
        <dbReference type="Proteomes" id="UP000069771"/>
    </source>
</evidence>